<dbReference type="InterPro" id="IPR051801">
    <property type="entry name" value="GH28_Enzymes"/>
</dbReference>
<dbReference type="InterPro" id="IPR011050">
    <property type="entry name" value="Pectin_lyase_fold/virulence"/>
</dbReference>
<evidence type="ECO:0000256" key="5">
    <source>
        <dbReference type="SAM" id="SignalP"/>
    </source>
</evidence>
<dbReference type="GO" id="GO:0004650">
    <property type="term" value="F:polygalacturonase activity"/>
    <property type="evidence" value="ECO:0007669"/>
    <property type="project" value="InterPro"/>
</dbReference>
<evidence type="ECO:0000313" key="8">
    <source>
        <dbReference type="Proteomes" id="UP000621856"/>
    </source>
</evidence>
<reference evidence="6" key="3">
    <citation type="submission" date="2020-09" db="EMBL/GenBank/DDBJ databases">
        <authorList>
            <person name="Sun Q."/>
            <person name="Zhou Y."/>
        </authorList>
    </citation>
    <scope>NUCLEOTIDE SEQUENCE</scope>
    <source>
        <strain evidence="6">CGMCC 1.14984</strain>
    </source>
</reference>
<evidence type="ECO:0000256" key="2">
    <source>
        <dbReference type="ARBA" id="ARBA00022801"/>
    </source>
</evidence>
<feature type="signal peptide" evidence="5">
    <location>
        <begin position="1"/>
        <end position="18"/>
    </location>
</feature>
<evidence type="ECO:0000256" key="1">
    <source>
        <dbReference type="ARBA" id="ARBA00008834"/>
    </source>
</evidence>
<comment type="similarity">
    <text evidence="1 4">Belongs to the glycosyl hydrolase 28 family.</text>
</comment>
<dbReference type="PROSITE" id="PS00502">
    <property type="entry name" value="POLYGALACTURONASE"/>
    <property type="match status" value="1"/>
</dbReference>
<protein>
    <submittedName>
        <fullName evidence="6 7">Glycoside hydrolase</fullName>
    </submittedName>
</protein>
<dbReference type="EMBL" id="BMGZ01000001">
    <property type="protein sequence ID" value="GGH92274.1"/>
    <property type="molecule type" value="Genomic_DNA"/>
</dbReference>
<keyword evidence="5" id="KW-0732">Signal</keyword>
<dbReference type="PROSITE" id="PS51257">
    <property type="entry name" value="PROKAR_LIPOPROTEIN"/>
    <property type="match status" value="1"/>
</dbReference>
<dbReference type="RefSeq" id="WP_155135932.1">
    <property type="nucleotide sequence ID" value="NZ_BMGZ01000001.1"/>
</dbReference>
<dbReference type="InterPro" id="IPR000743">
    <property type="entry name" value="Glyco_hydro_28"/>
</dbReference>
<evidence type="ECO:0000313" key="9">
    <source>
        <dbReference type="Proteomes" id="UP000818603"/>
    </source>
</evidence>
<dbReference type="GO" id="GO:0005975">
    <property type="term" value="P:carbohydrate metabolic process"/>
    <property type="evidence" value="ECO:0007669"/>
    <property type="project" value="InterPro"/>
</dbReference>
<dbReference type="SUPFAM" id="SSF51126">
    <property type="entry name" value="Pectin lyase-like"/>
    <property type="match status" value="1"/>
</dbReference>
<keyword evidence="3 4" id="KW-0326">Glycosidase</keyword>
<name>A0A8J3A151_9PROT</name>
<proteinExistence type="inferred from homology"/>
<organism evidence="6 8">
    <name type="scientific">Aquisalinus luteolus</name>
    <dbReference type="NCBI Taxonomy" id="1566827"/>
    <lineage>
        <taxon>Bacteria</taxon>
        <taxon>Pseudomonadati</taxon>
        <taxon>Pseudomonadota</taxon>
        <taxon>Alphaproteobacteria</taxon>
        <taxon>Parvularculales</taxon>
        <taxon>Parvularculaceae</taxon>
        <taxon>Aquisalinus</taxon>
    </lineage>
</organism>
<dbReference type="PANTHER" id="PTHR31339:SF9">
    <property type="entry name" value="PLASMIN AND FIBRONECTIN-BINDING PROTEIN A"/>
    <property type="match status" value="1"/>
</dbReference>
<keyword evidence="9" id="KW-1185">Reference proteome</keyword>
<dbReference type="AlphaFoldDB" id="A0A8J3A151"/>
<dbReference type="SMART" id="SM00710">
    <property type="entry name" value="PbH1"/>
    <property type="match status" value="4"/>
</dbReference>
<evidence type="ECO:0000256" key="4">
    <source>
        <dbReference type="RuleBase" id="RU361169"/>
    </source>
</evidence>
<evidence type="ECO:0000313" key="7">
    <source>
        <dbReference type="EMBL" id="NHK26417.1"/>
    </source>
</evidence>
<keyword evidence="2 4" id="KW-0378">Hydrolase</keyword>
<dbReference type="PROSITE" id="PS51318">
    <property type="entry name" value="TAT"/>
    <property type="match status" value="1"/>
</dbReference>
<evidence type="ECO:0000313" key="6">
    <source>
        <dbReference type="EMBL" id="GGH92274.1"/>
    </source>
</evidence>
<sequence>MKLSRRRILLLGAASGLAACTAVPTGRDAWTRAAWIDRTIRMPQIPSGETDVTSFGAIGDGKTMNTGAFAAAIEACAAKGGGRVIVPPGRYLTGAIHLTSNIDFHVEEGAELLFSTDPADYPLALTRYEGVELWNYSPLIYARDAKNVAITGSGLLNGQASNEHWWPWCGAERFGWEEGVGHQTPDRTALFEMADKGVPVSKRVFGLGHYLRPCFIEFQNCDRVLVEGVHVHDSPFWNIHPVMSRDVTVRNVTVFGHGPNNDGCNPESVDRMVIEGCDFDTGDDCIAIKSGRNADGRRIDTPARNILIRECTMKAGHGGVVIGSEVSGGVNHVYAENCYMSSPDLWYALRFKNNAVRGGVVEDIHVRDIEVGQVGRAAITCDFNYEEGANGDYTPVLRNLTVERLHVEHAGMVLDAQGLPGAPVMDITLRDCTFDGVEEVSIITYTQRLKLENVRVNGEQVSSL</sequence>
<evidence type="ECO:0000256" key="3">
    <source>
        <dbReference type="ARBA" id="ARBA00023295"/>
    </source>
</evidence>
<accession>A0A8J3A151</accession>
<dbReference type="Proteomes" id="UP000621856">
    <property type="component" value="Unassembled WGS sequence"/>
</dbReference>
<gene>
    <name evidence="7" type="ORF">FF098_000685</name>
    <name evidence="6" type="ORF">GCM10011355_01380</name>
</gene>
<dbReference type="EMBL" id="VCJR02000001">
    <property type="protein sequence ID" value="NHK26417.1"/>
    <property type="molecule type" value="Genomic_DNA"/>
</dbReference>
<dbReference type="InterPro" id="IPR006626">
    <property type="entry name" value="PbH1"/>
</dbReference>
<comment type="caution">
    <text evidence="6">The sequence shown here is derived from an EMBL/GenBank/DDBJ whole genome shotgun (WGS) entry which is preliminary data.</text>
</comment>
<dbReference type="Proteomes" id="UP000818603">
    <property type="component" value="Unassembled WGS sequence"/>
</dbReference>
<feature type="chain" id="PRO_5035170910" evidence="5">
    <location>
        <begin position="19"/>
        <end position="464"/>
    </location>
</feature>
<dbReference type="Pfam" id="PF00295">
    <property type="entry name" value="Glyco_hydro_28"/>
    <property type="match status" value="1"/>
</dbReference>
<dbReference type="InterPro" id="IPR006311">
    <property type="entry name" value="TAT_signal"/>
</dbReference>
<reference evidence="7 9" key="2">
    <citation type="submission" date="2020-02" db="EMBL/GenBank/DDBJ databases">
        <title>Genome sequence of Parvularcula flava strain NH6-79.</title>
        <authorList>
            <person name="Abdul Karim M.H."/>
            <person name="Lam M.Q."/>
            <person name="Chen S.J."/>
            <person name="Yahya A."/>
            <person name="Shahir S."/>
            <person name="Shamsir M.S."/>
            <person name="Chong C.S."/>
        </authorList>
    </citation>
    <scope>NUCLEOTIDE SEQUENCE [LARGE SCALE GENOMIC DNA]</scope>
    <source>
        <strain evidence="7 9">NH6-79</strain>
    </source>
</reference>
<dbReference type="PANTHER" id="PTHR31339">
    <property type="entry name" value="PECTIN LYASE-RELATED"/>
    <property type="match status" value="1"/>
</dbReference>
<reference evidence="6" key="1">
    <citation type="journal article" date="2014" name="Int. J. Syst. Evol. Microbiol.">
        <title>Complete genome sequence of Corynebacterium casei LMG S-19264T (=DSM 44701T), isolated from a smear-ripened cheese.</title>
        <authorList>
            <consortium name="US DOE Joint Genome Institute (JGI-PGF)"/>
            <person name="Walter F."/>
            <person name="Albersmeier A."/>
            <person name="Kalinowski J."/>
            <person name="Ruckert C."/>
        </authorList>
    </citation>
    <scope>NUCLEOTIDE SEQUENCE</scope>
    <source>
        <strain evidence="6">CGMCC 1.14984</strain>
    </source>
</reference>
<dbReference type="InterPro" id="IPR012334">
    <property type="entry name" value="Pectin_lyas_fold"/>
</dbReference>
<dbReference type="Gene3D" id="2.160.20.10">
    <property type="entry name" value="Single-stranded right-handed beta-helix, Pectin lyase-like"/>
    <property type="match status" value="1"/>
</dbReference>